<feature type="region of interest" description="Disordered" evidence="1">
    <location>
        <begin position="86"/>
        <end position="111"/>
    </location>
</feature>
<dbReference type="EnsemblPlants" id="PGSC0003DMT400094141">
    <property type="protein sequence ID" value="PGSC0003DMT400094141"/>
    <property type="gene ID" value="PGSC0003DMG400043712"/>
</dbReference>
<proteinExistence type="predicted"/>
<evidence type="ECO:0000313" key="2">
    <source>
        <dbReference type="EnsemblPlants" id="PGSC0003DMT400094141"/>
    </source>
</evidence>
<accession>M1DTI0</accession>
<dbReference type="Proteomes" id="UP000011115">
    <property type="component" value="Unassembled WGS sequence"/>
</dbReference>
<dbReference type="AlphaFoldDB" id="M1DTI0"/>
<reference evidence="2" key="2">
    <citation type="submission" date="2015-06" db="UniProtKB">
        <authorList>
            <consortium name="EnsemblPlants"/>
        </authorList>
    </citation>
    <scope>IDENTIFICATION</scope>
    <source>
        <strain evidence="2">DM1-3 516 R44</strain>
    </source>
</reference>
<dbReference type="Gramene" id="PGSC0003DMT400094141">
    <property type="protein sequence ID" value="PGSC0003DMT400094141"/>
    <property type="gene ID" value="PGSC0003DMG400043712"/>
</dbReference>
<dbReference type="InParanoid" id="M1DTI0"/>
<protein>
    <submittedName>
        <fullName evidence="2">Uncharacterized protein</fullName>
    </submittedName>
</protein>
<evidence type="ECO:0000256" key="1">
    <source>
        <dbReference type="SAM" id="MobiDB-lite"/>
    </source>
</evidence>
<reference evidence="3" key="1">
    <citation type="journal article" date="2011" name="Nature">
        <title>Genome sequence and analysis of the tuber crop potato.</title>
        <authorList>
            <consortium name="The Potato Genome Sequencing Consortium"/>
        </authorList>
    </citation>
    <scope>NUCLEOTIDE SEQUENCE [LARGE SCALE GENOMIC DNA]</scope>
    <source>
        <strain evidence="3">cv. DM1-3 516 R44</strain>
    </source>
</reference>
<evidence type="ECO:0000313" key="3">
    <source>
        <dbReference type="Proteomes" id="UP000011115"/>
    </source>
</evidence>
<organism evidence="2 3">
    <name type="scientific">Solanum tuberosum</name>
    <name type="common">Potato</name>
    <dbReference type="NCBI Taxonomy" id="4113"/>
    <lineage>
        <taxon>Eukaryota</taxon>
        <taxon>Viridiplantae</taxon>
        <taxon>Streptophyta</taxon>
        <taxon>Embryophyta</taxon>
        <taxon>Tracheophyta</taxon>
        <taxon>Spermatophyta</taxon>
        <taxon>Magnoliopsida</taxon>
        <taxon>eudicotyledons</taxon>
        <taxon>Gunneridae</taxon>
        <taxon>Pentapetalae</taxon>
        <taxon>asterids</taxon>
        <taxon>lamiids</taxon>
        <taxon>Solanales</taxon>
        <taxon>Solanaceae</taxon>
        <taxon>Solanoideae</taxon>
        <taxon>Solaneae</taxon>
        <taxon>Solanum</taxon>
    </lineage>
</organism>
<keyword evidence="3" id="KW-1185">Reference proteome</keyword>
<name>M1DTI0_SOLTU</name>
<feature type="compositionally biased region" description="Basic and acidic residues" evidence="1">
    <location>
        <begin position="99"/>
        <end position="111"/>
    </location>
</feature>
<dbReference type="PaxDb" id="4113-PGSC0003DMT400094141"/>
<dbReference type="HOGENOM" id="CLU_2282432_0_0_1"/>
<sequence>MIDKKKKRSVFSNVSLRIEHSKGEANCYTIYKPQAVSTNSAQEPISDRLNRKYKVILHGWLAEKRQRENGAFDMVQQIVGGLVGDNVRASNGANGGNDEGGRCRRDDSGRI</sequence>